<evidence type="ECO:0000259" key="3">
    <source>
        <dbReference type="Pfam" id="PF13464"/>
    </source>
</evidence>
<dbReference type="RefSeq" id="WP_160752017.1">
    <property type="nucleotide sequence ID" value="NZ_WTYA01000002.1"/>
</dbReference>
<dbReference type="InterPro" id="IPR010982">
    <property type="entry name" value="Lambda_DNA-bd_dom_sf"/>
</dbReference>
<reference evidence="4 5" key="1">
    <citation type="submission" date="2019-12" db="EMBL/GenBank/DDBJ databases">
        <title>Genomic-based taxomic classification of the family Erythrobacteraceae.</title>
        <authorList>
            <person name="Xu L."/>
        </authorList>
    </citation>
    <scope>NUCLEOTIDE SEQUENCE [LARGE SCALE GENOMIC DNA]</scope>
    <source>
        <strain evidence="4 5">KEMB 9005-328</strain>
    </source>
</reference>
<dbReference type="InterPro" id="IPR050400">
    <property type="entry name" value="Bact_Cytoskel_RodZ"/>
</dbReference>
<accession>A0A845ADZ0</accession>
<dbReference type="AlphaFoldDB" id="A0A845ADZ0"/>
<dbReference type="PANTHER" id="PTHR34475">
    <property type="match status" value="1"/>
</dbReference>
<protein>
    <submittedName>
        <fullName evidence="4">DUF4115 domain-containing protein</fullName>
    </submittedName>
</protein>
<dbReference type="CDD" id="cd00093">
    <property type="entry name" value="HTH_XRE"/>
    <property type="match status" value="1"/>
</dbReference>
<evidence type="ECO:0000256" key="2">
    <source>
        <dbReference type="SAM" id="Phobius"/>
    </source>
</evidence>
<evidence type="ECO:0000313" key="4">
    <source>
        <dbReference type="EMBL" id="MXP27707.1"/>
    </source>
</evidence>
<dbReference type="EMBL" id="WTYA01000002">
    <property type="protein sequence ID" value="MXP27707.1"/>
    <property type="molecule type" value="Genomic_DNA"/>
</dbReference>
<gene>
    <name evidence="4" type="ORF">GRI58_02575</name>
</gene>
<dbReference type="Gene3D" id="1.10.260.40">
    <property type="entry name" value="lambda repressor-like DNA-binding domains"/>
    <property type="match status" value="1"/>
</dbReference>
<dbReference type="GO" id="GO:0003677">
    <property type="term" value="F:DNA binding"/>
    <property type="evidence" value="ECO:0007669"/>
    <property type="project" value="InterPro"/>
</dbReference>
<keyword evidence="2" id="KW-0812">Transmembrane</keyword>
<dbReference type="Proteomes" id="UP000439780">
    <property type="component" value="Unassembled WGS sequence"/>
</dbReference>
<feature type="transmembrane region" description="Helical" evidence="2">
    <location>
        <begin position="116"/>
        <end position="135"/>
    </location>
</feature>
<dbReference type="SUPFAM" id="SSF47413">
    <property type="entry name" value="lambda repressor-like DNA-binding domains"/>
    <property type="match status" value="1"/>
</dbReference>
<evidence type="ECO:0000313" key="5">
    <source>
        <dbReference type="Proteomes" id="UP000439780"/>
    </source>
</evidence>
<dbReference type="PANTHER" id="PTHR34475:SF1">
    <property type="entry name" value="CYTOSKELETON PROTEIN RODZ"/>
    <property type="match status" value="1"/>
</dbReference>
<evidence type="ECO:0000256" key="1">
    <source>
        <dbReference type="SAM" id="MobiDB-lite"/>
    </source>
</evidence>
<dbReference type="Pfam" id="PF13413">
    <property type="entry name" value="HTH_25"/>
    <property type="match status" value="1"/>
</dbReference>
<feature type="domain" description="Cytoskeleton protein RodZ-like C-terminal" evidence="3">
    <location>
        <begin position="185"/>
        <end position="250"/>
    </location>
</feature>
<organism evidence="4 5">
    <name type="scientific">Qipengyuania algicida</name>
    <dbReference type="NCBI Taxonomy" id="1836209"/>
    <lineage>
        <taxon>Bacteria</taxon>
        <taxon>Pseudomonadati</taxon>
        <taxon>Pseudomonadota</taxon>
        <taxon>Alphaproteobacteria</taxon>
        <taxon>Sphingomonadales</taxon>
        <taxon>Erythrobacteraceae</taxon>
        <taxon>Qipengyuania</taxon>
    </lineage>
</organism>
<sequence>MDESVQIDEHDANELRAGEMLREARKAEGLDIAQVAAETRIPQRHLVAIESSDYGKLPSRTYAVGFSRSYARLLGLDETVVLARLREELAEGAGEGQQRHDKFEPGDPARVPSRGLVWFSMLAAVLLIAGAFTFYRTYFSPAITPPPLTADAVAPAGPVAQQPTGAATAQPVANGPVVFTSLMDGTWVKFYDGDGKRLYEAQMAKGQSYTIPTDAKDPKVWTGRPYALEITVGGQQVPKLSEDDVVVKDISVTPQALLAREQAAPDTQAAATAPNIPQSAQGAN</sequence>
<feature type="region of interest" description="Disordered" evidence="1">
    <location>
        <begin position="262"/>
        <end position="284"/>
    </location>
</feature>
<keyword evidence="2" id="KW-0472">Membrane</keyword>
<dbReference type="InterPro" id="IPR001387">
    <property type="entry name" value="Cro/C1-type_HTH"/>
</dbReference>
<proteinExistence type="predicted"/>
<feature type="compositionally biased region" description="Low complexity" evidence="1">
    <location>
        <begin position="262"/>
        <end position="274"/>
    </location>
</feature>
<dbReference type="InterPro" id="IPR025194">
    <property type="entry name" value="RodZ-like_C"/>
</dbReference>
<name>A0A845ADZ0_9SPHN</name>
<keyword evidence="2" id="KW-1133">Transmembrane helix</keyword>
<comment type="caution">
    <text evidence="4">The sequence shown here is derived from an EMBL/GenBank/DDBJ whole genome shotgun (WGS) entry which is preliminary data.</text>
</comment>
<dbReference type="Pfam" id="PF13464">
    <property type="entry name" value="RodZ_C"/>
    <property type="match status" value="1"/>
</dbReference>
<dbReference type="OrthoDB" id="9790252at2"/>
<keyword evidence="5" id="KW-1185">Reference proteome</keyword>
<feature type="compositionally biased region" description="Polar residues" evidence="1">
    <location>
        <begin position="275"/>
        <end position="284"/>
    </location>
</feature>